<dbReference type="RefSeq" id="WP_319966092.1">
    <property type="nucleotide sequence ID" value="NZ_JAXAVW010000009.1"/>
</dbReference>
<keyword evidence="2" id="KW-1185">Reference proteome</keyword>
<organism evidence="1 2">
    <name type="scientific">Lentzea miocenica</name>
    <dbReference type="NCBI Taxonomy" id="3095431"/>
    <lineage>
        <taxon>Bacteria</taxon>
        <taxon>Bacillati</taxon>
        <taxon>Actinomycetota</taxon>
        <taxon>Actinomycetes</taxon>
        <taxon>Pseudonocardiales</taxon>
        <taxon>Pseudonocardiaceae</taxon>
        <taxon>Lentzea</taxon>
    </lineage>
</organism>
<dbReference type="EMBL" id="JAXAVW010000009">
    <property type="protein sequence ID" value="MDX8031026.1"/>
    <property type="molecule type" value="Genomic_DNA"/>
</dbReference>
<proteinExistence type="predicted"/>
<name>A0ABU4SYP8_9PSEU</name>
<reference evidence="1 2" key="2">
    <citation type="submission" date="2023-11" db="EMBL/GenBank/DDBJ databases">
        <authorList>
            <person name="Lara A.C."/>
            <person name="Chronakova A."/>
        </authorList>
    </citation>
    <scope>NUCLEOTIDE SEQUENCE [LARGE SCALE GENOMIC DNA]</scope>
    <source>
        <strain evidence="1 2">BCCO 10_0856</strain>
    </source>
</reference>
<protein>
    <submittedName>
        <fullName evidence="1">Uncharacterized protein</fullName>
    </submittedName>
</protein>
<dbReference type="Proteomes" id="UP001285521">
    <property type="component" value="Unassembled WGS sequence"/>
</dbReference>
<evidence type="ECO:0000313" key="1">
    <source>
        <dbReference type="EMBL" id="MDX8031026.1"/>
    </source>
</evidence>
<accession>A0ABU4SYP8</accession>
<comment type="caution">
    <text evidence="1">The sequence shown here is derived from an EMBL/GenBank/DDBJ whole genome shotgun (WGS) entry which is preliminary data.</text>
</comment>
<gene>
    <name evidence="1" type="ORF">SK803_12425</name>
</gene>
<evidence type="ECO:0000313" key="2">
    <source>
        <dbReference type="Proteomes" id="UP001285521"/>
    </source>
</evidence>
<sequence length="88" mass="10195">MNPDMLDCLPDEVSRPLFEALRLEIYYDYDAWESSRHLTSWEAIDFEVRKDRTAQARKPVSRVRAAYLDLMGRGVSSQEACRIVGIDV</sequence>
<reference evidence="1 2" key="1">
    <citation type="submission" date="2023-11" db="EMBL/GenBank/DDBJ databases">
        <title>Lentzea sokolovensis, sp. nov., Lentzea kristufkii, sp. nov., and Lentzea miocenensis, sp. nov., rare actinobacteria from Sokolov Coal Basin, Miocene lacustrine sediment, Czech Republic.</title>
        <authorList>
            <person name="Lara A."/>
            <person name="Kotroba L."/>
            <person name="Nouioui I."/>
            <person name="Neumann-Schaal M."/>
            <person name="Mast Y."/>
            <person name="Chronakova A."/>
        </authorList>
    </citation>
    <scope>NUCLEOTIDE SEQUENCE [LARGE SCALE GENOMIC DNA]</scope>
    <source>
        <strain evidence="1 2">BCCO 10_0856</strain>
    </source>
</reference>